<keyword evidence="1" id="KW-0004">4Fe-4S</keyword>
<sequence length="438" mass="47856">MSNGRPINPETEILRYSGETLHREIDVDLCVVGAGISGTTTALEAARLGLKVAIVDGMPSLGGQAVNSIIGTFCGLYRNGTHGHRFTFGIVDDMLDWLEKRDALYYRHGPMTTVVHYNEIALSRWVETRIEEAGIVPVTGAILRSVQTDGRRIGSVHMATRYGDVTIRAQSFADCSGDAALTWLAGFECREPAEKIYGSQQAVVEGIRLDAEPPAREDLAARIAEKAESYGLIRRNGLMFYFPGKDVAVMNMTHVETPLDPIEASRTGLIGKDQVDRGVQLLRDEFPEIFGDITVRSYGLPGIRQTRWIRATHHITTEEVTGQVKYPDAIARTAWPIELHNAPEGFVWETFDEDHVHYVPFSSMISPEADNLVAVGRCIDGDPAALSSVRVMGPCMAQGMAAANALDLAGSGSVHQIDIAALQDRVRDNLDRTDGVAP</sequence>
<keyword evidence="3" id="KW-0560">Oxidoreductase</keyword>
<protein>
    <submittedName>
        <fullName evidence="6">FAD dependent oxidoreductase</fullName>
    </submittedName>
</protein>
<gene>
    <name evidence="6" type="ORF">SAMN05444340_11247</name>
</gene>
<evidence type="ECO:0000313" key="6">
    <source>
        <dbReference type="EMBL" id="SDY61538.1"/>
    </source>
</evidence>
<dbReference type="Proteomes" id="UP000199286">
    <property type="component" value="Unassembled WGS sequence"/>
</dbReference>
<dbReference type="EMBL" id="FNPF01000012">
    <property type="protein sequence ID" value="SDY61538.1"/>
    <property type="molecule type" value="Genomic_DNA"/>
</dbReference>
<dbReference type="Gene3D" id="3.50.50.60">
    <property type="entry name" value="FAD/NAD(P)-binding domain"/>
    <property type="match status" value="1"/>
</dbReference>
<keyword evidence="2" id="KW-0479">Metal-binding</keyword>
<evidence type="ECO:0000256" key="4">
    <source>
        <dbReference type="ARBA" id="ARBA00023004"/>
    </source>
</evidence>
<keyword evidence="4" id="KW-0408">Iron</keyword>
<accession>A0A1H3LC85</accession>
<keyword evidence="5" id="KW-0411">Iron-sulfur</keyword>
<dbReference type="GO" id="GO:0046872">
    <property type="term" value="F:metal ion binding"/>
    <property type="evidence" value="ECO:0007669"/>
    <property type="project" value="UniProtKB-KW"/>
</dbReference>
<evidence type="ECO:0000256" key="2">
    <source>
        <dbReference type="ARBA" id="ARBA00022723"/>
    </source>
</evidence>
<proteinExistence type="predicted"/>
<dbReference type="PANTHER" id="PTHR43498:SF1">
    <property type="entry name" value="COB--COM HETERODISULFIDE REDUCTASE IRON-SULFUR SUBUNIT A"/>
    <property type="match status" value="1"/>
</dbReference>
<evidence type="ECO:0000256" key="5">
    <source>
        <dbReference type="ARBA" id="ARBA00023014"/>
    </source>
</evidence>
<dbReference type="InterPro" id="IPR039650">
    <property type="entry name" value="HdrA-like"/>
</dbReference>
<evidence type="ECO:0000256" key="3">
    <source>
        <dbReference type="ARBA" id="ARBA00023002"/>
    </source>
</evidence>
<dbReference type="RefSeq" id="WP_089884103.1">
    <property type="nucleotide sequence ID" value="NZ_FNPF01000012.1"/>
</dbReference>
<organism evidence="6 7">
    <name type="scientific">Citreimonas salinaria</name>
    <dbReference type="NCBI Taxonomy" id="321339"/>
    <lineage>
        <taxon>Bacteria</taxon>
        <taxon>Pseudomonadati</taxon>
        <taxon>Pseudomonadota</taxon>
        <taxon>Alphaproteobacteria</taxon>
        <taxon>Rhodobacterales</taxon>
        <taxon>Roseobacteraceae</taxon>
        <taxon>Citreimonas</taxon>
    </lineage>
</organism>
<dbReference type="STRING" id="321339.SAMN05444340_11247"/>
<keyword evidence="7" id="KW-1185">Reference proteome</keyword>
<evidence type="ECO:0000313" key="7">
    <source>
        <dbReference type="Proteomes" id="UP000199286"/>
    </source>
</evidence>
<dbReference type="Pfam" id="PF12831">
    <property type="entry name" value="FAD_oxidored"/>
    <property type="match status" value="1"/>
</dbReference>
<dbReference type="GO" id="GO:0016491">
    <property type="term" value="F:oxidoreductase activity"/>
    <property type="evidence" value="ECO:0007669"/>
    <property type="project" value="UniProtKB-KW"/>
</dbReference>
<dbReference type="AlphaFoldDB" id="A0A1H3LC85"/>
<reference evidence="6 7" key="1">
    <citation type="submission" date="2016-10" db="EMBL/GenBank/DDBJ databases">
        <authorList>
            <person name="de Groot N.N."/>
        </authorList>
    </citation>
    <scope>NUCLEOTIDE SEQUENCE [LARGE SCALE GENOMIC DNA]</scope>
    <source>
        <strain evidence="6 7">DSM 26880</strain>
    </source>
</reference>
<dbReference type="GO" id="GO:0051539">
    <property type="term" value="F:4 iron, 4 sulfur cluster binding"/>
    <property type="evidence" value="ECO:0007669"/>
    <property type="project" value="UniProtKB-KW"/>
</dbReference>
<dbReference type="OrthoDB" id="9777740at2"/>
<evidence type="ECO:0000256" key="1">
    <source>
        <dbReference type="ARBA" id="ARBA00022485"/>
    </source>
</evidence>
<name>A0A1H3LC85_9RHOB</name>
<dbReference type="SUPFAM" id="SSF51905">
    <property type="entry name" value="FAD/NAD(P)-binding domain"/>
    <property type="match status" value="1"/>
</dbReference>
<dbReference type="InterPro" id="IPR036188">
    <property type="entry name" value="FAD/NAD-bd_sf"/>
</dbReference>
<dbReference type="PANTHER" id="PTHR43498">
    <property type="entry name" value="FERREDOXIN:COB-COM HETERODISULFIDE REDUCTASE SUBUNIT A"/>
    <property type="match status" value="1"/>
</dbReference>